<organism evidence="1 2">
    <name type="scientific">Actinocorallia libanotica</name>
    <dbReference type="NCBI Taxonomy" id="46162"/>
    <lineage>
        <taxon>Bacteria</taxon>
        <taxon>Bacillati</taxon>
        <taxon>Actinomycetota</taxon>
        <taxon>Actinomycetes</taxon>
        <taxon>Streptosporangiales</taxon>
        <taxon>Thermomonosporaceae</taxon>
        <taxon>Actinocorallia</taxon>
    </lineage>
</organism>
<evidence type="ECO:0000313" key="2">
    <source>
        <dbReference type="Proteomes" id="UP001500665"/>
    </source>
</evidence>
<sequence>MTANNNNDDRTAGGPSEALRALDRLTGTWRISGGAEGTVRYEWMPGGFFLLQHIDLVQDGETVTGLEVIGCLKPFGEPPGTDVVSRFYGSDGSTLDYVYELTGDTLTIWAGAKGSPAYYEGTFSPDGTTATGAWVYPGGGGYASTMTRV</sequence>
<dbReference type="Proteomes" id="UP001500665">
    <property type="component" value="Unassembled WGS sequence"/>
</dbReference>
<dbReference type="EMBL" id="BAAAHH010000004">
    <property type="protein sequence ID" value="GAA0943864.1"/>
    <property type="molecule type" value="Genomic_DNA"/>
</dbReference>
<protein>
    <recommendedName>
        <fullName evidence="3">DUF1579 domain-containing protein</fullName>
    </recommendedName>
</protein>
<proteinExistence type="predicted"/>
<reference evidence="1 2" key="1">
    <citation type="journal article" date="2019" name="Int. J. Syst. Evol. Microbiol.">
        <title>The Global Catalogue of Microorganisms (GCM) 10K type strain sequencing project: providing services to taxonomists for standard genome sequencing and annotation.</title>
        <authorList>
            <consortium name="The Broad Institute Genomics Platform"/>
            <consortium name="The Broad Institute Genome Sequencing Center for Infectious Disease"/>
            <person name="Wu L."/>
            <person name="Ma J."/>
        </authorList>
    </citation>
    <scope>NUCLEOTIDE SEQUENCE [LARGE SCALE GENOMIC DNA]</scope>
    <source>
        <strain evidence="1 2">JCM 10696</strain>
    </source>
</reference>
<keyword evidence="2" id="KW-1185">Reference proteome</keyword>
<gene>
    <name evidence="1" type="ORF">GCM10009550_16210</name>
</gene>
<evidence type="ECO:0000313" key="1">
    <source>
        <dbReference type="EMBL" id="GAA0943864.1"/>
    </source>
</evidence>
<accession>A0ABN1QK75</accession>
<comment type="caution">
    <text evidence="1">The sequence shown here is derived from an EMBL/GenBank/DDBJ whole genome shotgun (WGS) entry which is preliminary data.</text>
</comment>
<evidence type="ECO:0008006" key="3">
    <source>
        <dbReference type="Google" id="ProtNLM"/>
    </source>
</evidence>
<dbReference type="RefSeq" id="WP_344238385.1">
    <property type="nucleotide sequence ID" value="NZ_BAAAHH010000004.1"/>
</dbReference>
<name>A0ABN1QK75_9ACTN</name>